<dbReference type="Proteomes" id="UP000824202">
    <property type="component" value="Unassembled WGS sequence"/>
</dbReference>
<reference evidence="2" key="1">
    <citation type="journal article" date="2021" name="PeerJ">
        <title>Extensive microbial diversity within the chicken gut microbiome revealed by metagenomics and culture.</title>
        <authorList>
            <person name="Gilroy R."/>
            <person name="Ravi A."/>
            <person name="Getino M."/>
            <person name="Pursley I."/>
            <person name="Horton D.L."/>
            <person name="Alikhan N.F."/>
            <person name="Baker D."/>
            <person name="Gharbi K."/>
            <person name="Hall N."/>
            <person name="Watson M."/>
            <person name="Adriaenssens E.M."/>
            <person name="Foster-Nyarko E."/>
            <person name="Jarju S."/>
            <person name="Secka A."/>
            <person name="Antonio M."/>
            <person name="Oren A."/>
            <person name="Chaudhuri R.R."/>
            <person name="La Ragione R."/>
            <person name="Hildebrand F."/>
            <person name="Pallen M.J."/>
        </authorList>
    </citation>
    <scope>NUCLEOTIDE SEQUENCE</scope>
    <source>
        <strain evidence="2">23274</strain>
    </source>
</reference>
<dbReference type="SMART" id="SM00563">
    <property type="entry name" value="PlsC"/>
    <property type="match status" value="1"/>
</dbReference>
<organism evidence="2 3">
    <name type="scientific">Candidatus Odoribacter faecigallinarum</name>
    <dbReference type="NCBI Taxonomy" id="2838706"/>
    <lineage>
        <taxon>Bacteria</taxon>
        <taxon>Pseudomonadati</taxon>
        <taxon>Bacteroidota</taxon>
        <taxon>Bacteroidia</taxon>
        <taxon>Bacteroidales</taxon>
        <taxon>Odoribacteraceae</taxon>
        <taxon>Odoribacter</taxon>
    </lineage>
</organism>
<dbReference type="EMBL" id="DXFT01000194">
    <property type="protein sequence ID" value="HIX04396.1"/>
    <property type="molecule type" value="Genomic_DNA"/>
</dbReference>
<sequence length="278" mass="31963">MQDNDRVKPIYIEEIFKSKSPKIARLIPGFAYSLLKRLIHQDGINEFIARYGDRKGLDFADGMMEFLKVTYDVKGLEHLPQADGRYIFASNHPLGGPDGVILISFLGKHYPDLKFPVNDLLLNLKNLNNIFLPVNKHGSMSREAAAAIEQAYASSCQIIMFPAGLCSRKMKGEIRDLAWQKSFVTKAVQYQRDIIPIFFSGKNSNFFYNLANLRKKLHLKFNVEMLWLPDETFKKIGKHFTIYIGQPISWKSLDKSRKPAEWAEEIKKQVYSLPQKMA</sequence>
<proteinExistence type="predicted"/>
<gene>
    <name evidence="2" type="ORF">H9863_09840</name>
</gene>
<name>A0A9D1V1K2_9BACT</name>
<evidence type="ECO:0000259" key="1">
    <source>
        <dbReference type="SMART" id="SM00563"/>
    </source>
</evidence>
<dbReference type="Pfam" id="PF19576">
    <property type="entry name" value="Acyltransf_2"/>
    <property type="match status" value="1"/>
</dbReference>
<protein>
    <submittedName>
        <fullName evidence="2">1-acyl-sn-glycerol-3-phosphate acyltransferase</fullName>
    </submittedName>
</protein>
<evidence type="ECO:0000313" key="2">
    <source>
        <dbReference type="EMBL" id="HIX04396.1"/>
    </source>
</evidence>
<accession>A0A9D1V1K2</accession>
<dbReference type="InterPro" id="IPR045746">
    <property type="entry name" value="ACT14924-like_Acyltransf_dom"/>
</dbReference>
<keyword evidence="2" id="KW-0012">Acyltransferase</keyword>
<comment type="caution">
    <text evidence="2">The sequence shown here is derived from an EMBL/GenBank/DDBJ whole genome shotgun (WGS) entry which is preliminary data.</text>
</comment>
<reference evidence="2" key="2">
    <citation type="submission" date="2021-04" db="EMBL/GenBank/DDBJ databases">
        <authorList>
            <person name="Gilroy R."/>
        </authorList>
    </citation>
    <scope>NUCLEOTIDE SEQUENCE</scope>
    <source>
        <strain evidence="2">23274</strain>
    </source>
</reference>
<dbReference type="AlphaFoldDB" id="A0A9D1V1K2"/>
<dbReference type="GO" id="GO:0016746">
    <property type="term" value="F:acyltransferase activity"/>
    <property type="evidence" value="ECO:0007669"/>
    <property type="project" value="UniProtKB-KW"/>
</dbReference>
<keyword evidence="2" id="KW-0808">Transferase</keyword>
<dbReference type="InterPro" id="IPR002123">
    <property type="entry name" value="Plipid/glycerol_acylTrfase"/>
</dbReference>
<dbReference type="SUPFAM" id="SSF69593">
    <property type="entry name" value="Glycerol-3-phosphate (1)-acyltransferase"/>
    <property type="match status" value="1"/>
</dbReference>
<feature type="domain" description="Phospholipid/glycerol acyltransferase" evidence="1">
    <location>
        <begin position="86"/>
        <end position="202"/>
    </location>
</feature>
<evidence type="ECO:0000313" key="3">
    <source>
        <dbReference type="Proteomes" id="UP000824202"/>
    </source>
</evidence>